<evidence type="ECO:0000259" key="5">
    <source>
        <dbReference type="Pfam" id="PF00582"/>
    </source>
</evidence>
<organism evidence="6 7">
    <name type="scientific">Pseudomonas antarctica</name>
    <dbReference type="NCBI Taxonomy" id="219572"/>
    <lineage>
        <taxon>Bacteria</taxon>
        <taxon>Pseudomonadati</taxon>
        <taxon>Pseudomonadota</taxon>
        <taxon>Gammaproteobacteria</taxon>
        <taxon>Pseudomonadales</taxon>
        <taxon>Pseudomonadaceae</taxon>
        <taxon>Pseudomonas</taxon>
    </lineage>
</organism>
<dbReference type="KEGG" id="panr:A7J50_2947"/>
<reference evidence="6 7" key="1">
    <citation type="submission" date="2016-05" db="EMBL/GenBank/DDBJ databases">
        <title>Complete genome sequence of Pseudomonas antarctica PAMC 27494.</title>
        <authorList>
            <person name="Lee J."/>
        </authorList>
    </citation>
    <scope>NUCLEOTIDE SEQUENCE [LARGE SCALE GENOMIC DNA]</scope>
    <source>
        <strain evidence="6 7">PAMC 27494</strain>
    </source>
</reference>
<evidence type="ECO:0000256" key="2">
    <source>
        <dbReference type="ARBA" id="ARBA00008791"/>
    </source>
</evidence>
<comment type="function">
    <text evidence="4">Required for resistance to DNA-damaging agents.</text>
</comment>
<evidence type="ECO:0000313" key="7">
    <source>
        <dbReference type="Proteomes" id="UP000077829"/>
    </source>
</evidence>
<feature type="domain" description="UspA" evidence="5">
    <location>
        <begin position="155"/>
        <end position="295"/>
    </location>
</feature>
<dbReference type="PANTHER" id="PTHR47892:SF1">
    <property type="entry name" value="UNIVERSAL STRESS PROTEIN E"/>
    <property type="match status" value="1"/>
</dbReference>
<dbReference type="STRING" id="219572.A7J50_2947"/>
<proteinExistence type="inferred from homology"/>
<evidence type="ECO:0000256" key="3">
    <source>
        <dbReference type="ARBA" id="ARBA00022490"/>
    </source>
</evidence>
<name>A0A172Z2B4_9PSED</name>
<evidence type="ECO:0000256" key="1">
    <source>
        <dbReference type="ARBA" id="ARBA00004496"/>
    </source>
</evidence>
<dbReference type="InterPro" id="IPR006016">
    <property type="entry name" value="UspA"/>
</dbReference>
<dbReference type="Pfam" id="PF00582">
    <property type="entry name" value="Usp"/>
    <property type="match status" value="2"/>
</dbReference>
<dbReference type="AlphaFoldDB" id="A0A172Z2B4"/>
<keyword evidence="3" id="KW-0963">Cytoplasm</keyword>
<dbReference type="Gene3D" id="3.40.50.12370">
    <property type="match status" value="1"/>
</dbReference>
<gene>
    <name evidence="6" type="ORF">A7J50_2947</name>
</gene>
<dbReference type="GO" id="GO:0005737">
    <property type="term" value="C:cytoplasm"/>
    <property type="evidence" value="ECO:0007669"/>
    <property type="project" value="UniProtKB-SubCell"/>
</dbReference>
<evidence type="ECO:0000313" key="6">
    <source>
        <dbReference type="EMBL" id="ANF86336.1"/>
    </source>
</evidence>
<dbReference type="EMBL" id="CP015600">
    <property type="protein sequence ID" value="ANF86336.1"/>
    <property type="molecule type" value="Genomic_DNA"/>
</dbReference>
<comment type="subcellular location">
    <subcellularLocation>
        <location evidence="1">Cytoplasm</location>
    </subcellularLocation>
</comment>
<sequence>MFEPERLMLVAPPLMTRSPAFERATALALAKGAALHIVAFDYLDGLASAGLFFDELALKHARESYLMLHRQWLEKQADSIRHQGVRVTTQVVWAPRPHEEIMVHVREIKPSMVIKDLEHLSWLTRALFTPLDVRLLHDCPAPLHLVSKVAHALPRKILAAVDPFGPDEHFAKVNDTIITGAERLAAQCGAQLHLLYAYDLSYIYASEGLMDFSSSLAQTLYETEEHAFDQLTDRFGVPQACKHLLMGNPAKVIKDFAQSEGIDVIVMGTVHRDRLNALLGSTTEQVAHHLPSSLLTLNPRIYER</sequence>
<comment type="similarity">
    <text evidence="2">Belongs to the universal stress protein A family.</text>
</comment>
<dbReference type="PATRIC" id="fig|219572.3.peg.3024"/>
<protein>
    <submittedName>
        <fullName evidence="6">Universal stress protein</fullName>
    </submittedName>
</protein>
<dbReference type="Proteomes" id="UP000077829">
    <property type="component" value="Chromosome"/>
</dbReference>
<feature type="domain" description="UspA" evidence="5">
    <location>
        <begin position="19"/>
        <end position="146"/>
    </location>
</feature>
<accession>A0A172Z2B4</accession>
<dbReference type="SUPFAM" id="SSF52402">
    <property type="entry name" value="Adenine nucleotide alpha hydrolases-like"/>
    <property type="match status" value="2"/>
</dbReference>
<evidence type="ECO:0000256" key="4">
    <source>
        <dbReference type="ARBA" id="ARBA00037131"/>
    </source>
</evidence>
<dbReference type="PANTHER" id="PTHR47892">
    <property type="entry name" value="UNIVERSAL STRESS PROTEIN E"/>
    <property type="match status" value="1"/>
</dbReference>